<comment type="caution">
    <text evidence="1">The sequence shown here is derived from an EMBL/GenBank/DDBJ whole genome shotgun (WGS) entry which is preliminary data.</text>
</comment>
<dbReference type="AlphaFoldDB" id="A0ABD1WR60"/>
<sequence>MPLLGMTIFPHHQQPSSLCLIVEYFSTKVGVLQEGEHREGPLLLSTPTGQWRKHSLFASGICRTAASGTYAVRETLSETPKSKGPAYVVKVYRPKNLAISRGLIDTEIHVEDEHIDRSLAHRTKANTLITDPHTYSERVSISEPHTISKSYLINKPRIIRSDISSASSNA</sequence>
<keyword evidence="2" id="KW-1185">Reference proteome</keyword>
<dbReference type="EMBL" id="JBFOLJ010000002">
    <property type="protein sequence ID" value="KAL2552081.1"/>
    <property type="molecule type" value="Genomic_DNA"/>
</dbReference>
<organism evidence="1 2">
    <name type="scientific">Forsythia ovata</name>
    <dbReference type="NCBI Taxonomy" id="205694"/>
    <lineage>
        <taxon>Eukaryota</taxon>
        <taxon>Viridiplantae</taxon>
        <taxon>Streptophyta</taxon>
        <taxon>Embryophyta</taxon>
        <taxon>Tracheophyta</taxon>
        <taxon>Spermatophyta</taxon>
        <taxon>Magnoliopsida</taxon>
        <taxon>eudicotyledons</taxon>
        <taxon>Gunneridae</taxon>
        <taxon>Pentapetalae</taxon>
        <taxon>asterids</taxon>
        <taxon>lamiids</taxon>
        <taxon>Lamiales</taxon>
        <taxon>Oleaceae</taxon>
        <taxon>Forsythieae</taxon>
        <taxon>Forsythia</taxon>
    </lineage>
</organism>
<evidence type="ECO:0000313" key="1">
    <source>
        <dbReference type="EMBL" id="KAL2552081.1"/>
    </source>
</evidence>
<gene>
    <name evidence="1" type="ORF">Fot_05700</name>
</gene>
<name>A0ABD1WR60_9LAMI</name>
<protein>
    <submittedName>
        <fullName evidence="1">Uncharacterized protein</fullName>
    </submittedName>
</protein>
<evidence type="ECO:0000313" key="2">
    <source>
        <dbReference type="Proteomes" id="UP001604277"/>
    </source>
</evidence>
<reference evidence="2" key="1">
    <citation type="submission" date="2024-07" db="EMBL/GenBank/DDBJ databases">
        <title>Two chromosome-level genome assemblies of Korean endemic species Abeliophyllum distichum and Forsythia ovata (Oleaceae).</title>
        <authorList>
            <person name="Jang H."/>
        </authorList>
    </citation>
    <scope>NUCLEOTIDE SEQUENCE [LARGE SCALE GENOMIC DNA]</scope>
</reference>
<proteinExistence type="predicted"/>
<dbReference type="Proteomes" id="UP001604277">
    <property type="component" value="Unassembled WGS sequence"/>
</dbReference>
<accession>A0ABD1WR60</accession>